<evidence type="ECO:0000313" key="3">
    <source>
        <dbReference type="Proteomes" id="UP001055955"/>
    </source>
</evidence>
<dbReference type="Proteomes" id="UP001055955">
    <property type="component" value="Chromosome"/>
</dbReference>
<dbReference type="RefSeq" id="WP_258568347.1">
    <property type="nucleotide sequence ID" value="NZ_CP092900.1"/>
</dbReference>
<dbReference type="EMBL" id="CP092900">
    <property type="protein sequence ID" value="UTC24563.1"/>
    <property type="molecule type" value="Genomic_DNA"/>
</dbReference>
<feature type="transmembrane region" description="Helical" evidence="1">
    <location>
        <begin position="101"/>
        <end position="119"/>
    </location>
</feature>
<feature type="transmembrane region" description="Helical" evidence="1">
    <location>
        <begin position="165"/>
        <end position="184"/>
    </location>
</feature>
<name>A0ABY5DKP4_9GAMM</name>
<protein>
    <submittedName>
        <fullName evidence="2">Uncharacterized protein</fullName>
    </submittedName>
</protein>
<feature type="transmembrane region" description="Helical" evidence="1">
    <location>
        <begin position="126"/>
        <end position="145"/>
    </location>
</feature>
<evidence type="ECO:0000313" key="2">
    <source>
        <dbReference type="EMBL" id="UTC24563.1"/>
    </source>
</evidence>
<keyword evidence="1" id="KW-0812">Transmembrane</keyword>
<keyword evidence="1" id="KW-0472">Membrane</keyword>
<keyword evidence="3" id="KW-1185">Reference proteome</keyword>
<sequence length="193" mass="21573">MIWLVGVLILSSGLAGLAYDFAIKYGLTLILNDAAFLTGIFGLLAAGAAHQRVVFVNDDYARSTLFVLGALCGIGLFAPVINRTDLWTAMCTKGLEYEVMMIVSSLKLWLVVYLGYMSYLSSSRFLARVTILALLSAIHIIPSYVPPYFYASEKCMFYSRYLVNYPVLCAVITMVIGAVLYYLYHEVNWMICY</sequence>
<reference evidence="2 3" key="1">
    <citation type="journal article" date="2022" name="Nat. Microbiol.">
        <title>The microbiome of a bacterivorous marine choanoflagellate contains a resource-demanding obligate bacterial associate.</title>
        <authorList>
            <person name="Needham D.M."/>
            <person name="Poirier C."/>
            <person name="Bachy C."/>
            <person name="George E.E."/>
            <person name="Wilken S."/>
            <person name="Yung C.C.M."/>
            <person name="Limardo A.J."/>
            <person name="Morando M."/>
            <person name="Sudek L."/>
            <person name="Malmstrom R.R."/>
            <person name="Keeling P.J."/>
            <person name="Santoro A.E."/>
            <person name="Worden A.Z."/>
        </authorList>
    </citation>
    <scope>NUCLEOTIDE SEQUENCE [LARGE SCALE GENOMIC DNA]</scope>
    <source>
        <strain evidence="2 3">Comchoano-1</strain>
    </source>
</reference>
<accession>A0ABY5DKP4</accession>
<organism evidence="2 3">
    <name type="scientific">Candidatus Comchoanobacter bicostacola</name>
    <dbReference type="NCBI Taxonomy" id="2919598"/>
    <lineage>
        <taxon>Bacteria</taxon>
        <taxon>Pseudomonadati</taxon>
        <taxon>Pseudomonadota</taxon>
        <taxon>Gammaproteobacteria</taxon>
        <taxon>Candidatus Comchoanobacterales</taxon>
        <taxon>Candidatus Comchoanobacteraceae</taxon>
        <taxon>Candidatus Comchoanobacter</taxon>
    </lineage>
</organism>
<evidence type="ECO:0000256" key="1">
    <source>
        <dbReference type="SAM" id="Phobius"/>
    </source>
</evidence>
<keyword evidence="1" id="KW-1133">Transmembrane helix</keyword>
<gene>
    <name evidence="2" type="ORF">MMH89_00075</name>
</gene>
<proteinExistence type="predicted"/>
<feature type="transmembrane region" description="Helical" evidence="1">
    <location>
        <begin position="60"/>
        <end position="81"/>
    </location>
</feature>
<feature type="transmembrane region" description="Helical" evidence="1">
    <location>
        <begin position="25"/>
        <end position="48"/>
    </location>
</feature>